<dbReference type="GO" id="GO:0003700">
    <property type="term" value="F:DNA-binding transcription factor activity"/>
    <property type="evidence" value="ECO:0007669"/>
    <property type="project" value="InterPro"/>
</dbReference>
<dbReference type="InterPro" id="IPR013196">
    <property type="entry name" value="HTH_11"/>
</dbReference>
<reference evidence="5 6" key="1">
    <citation type="submission" date="2016-06" db="EMBL/GenBank/DDBJ databases">
        <authorList>
            <person name="Kjaerup R.B."/>
            <person name="Dalgaard T.S."/>
            <person name="Juul-Madsen H.R."/>
        </authorList>
    </citation>
    <scope>NUCLEOTIDE SEQUENCE [LARGE SCALE GENOMIC DNA]</scope>
    <source>
        <strain evidence="5 6">DSM 43904</strain>
    </source>
</reference>
<accession>A0A1C5HNP4</accession>
<keyword evidence="1" id="KW-0805">Transcription regulation</keyword>
<protein>
    <submittedName>
        <fullName evidence="5">Predicted DNA-binding transcriptional regulator YafY, contains an HTH and WYL domains</fullName>
    </submittedName>
</protein>
<organism evidence="5 6">
    <name type="scientific">Micromonospora echinaurantiaca</name>
    <dbReference type="NCBI Taxonomy" id="47857"/>
    <lineage>
        <taxon>Bacteria</taxon>
        <taxon>Bacillati</taxon>
        <taxon>Actinomycetota</taxon>
        <taxon>Actinomycetes</taxon>
        <taxon>Micromonosporales</taxon>
        <taxon>Micromonosporaceae</taxon>
        <taxon>Micromonospora</taxon>
    </lineage>
</organism>
<evidence type="ECO:0000313" key="6">
    <source>
        <dbReference type="Proteomes" id="UP000198217"/>
    </source>
</evidence>
<dbReference type="InterPro" id="IPR026881">
    <property type="entry name" value="WYL_dom"/>
</dbReference>
<dbReference type="PANTHER" id="PTHR34580">
    <property type="match status" value="1"/>
</dbReference>
<dbReference type="Pfam" id="PF08279">
    <property type="entry name" value="HTH_11"/>
    <property type="match status" value="1"/>
</dbReference>
<dbReference type="PANTHER" id="PTHR34580:SF3">
    <property type="entry name" value="PROTEIN PAFB"/>
    <property type="match status" value="1"/>
</dbReference>
<keyword evidence="2 5" id="KW-0238">DNA-binding</keyword>
<dbReference type="PROSITE" id="PS51000">
    <property type="entry name" value="HTH_DEOR_2"/>
    <property type="match status" value="1"/>
</dbReference>
<keyword evidence="3" id="KW-0804">Transcription</keyword>
<evidence type="ECO:0000256" key="3">
    <source>
        <dbReference type="ARBA" id="ARBA00023163"/>
    </source>
</evidence>
<dbReference type="EMBL" id="LT607750">
    <property type="protein sequence ID" value="SCG47598.1"/>
    <property type="molecule type" value="Genomic_DNA"/>
</dbReference>
<dbReference type="InterPro" id="IPR051534">
    <property type="entry name" value="CBASS_pafABC_assoc_protein"/>
</dbReference>
<dbReference type="PROSITE" id="PS00894">
    <property type="entry name" value="HTH_DEOR_1"/>
    <property type="match status" value="1"/>
</dbReference>
<dbReference type="InterPro" id="IPR036390">
    <property type="entry name" value="WH_DNA-bd_sf"/>
</dbReference>
<dbReference type="InterPro" id="IPR001034">
    <property type="entry name" value="DeoR_HTH"/>
</dbReference>
<evidence type="ECO:0000259" key="4">
    <source>
        <dbReference type="PROSITE" id="PS51000"/>
    </source>
</evidence>
<dbReference type="PIRSF" id="PIRSF016838">
    <property type="entry name" value="PafC"/>
    <property type="match status" value="1"/>
</dbReference>
<dbReference type="Pfam" id="PF13280">
    <property type="entry name" value="WYL"/>
    <property type="match status" value="1"/>
</dbReference>
<keyword evidence="6" id="KW-1185">Reference proteome</keyword>
<dbReference type="SUPFAM" id="SSF46785">
    <property type="entry name" value="Winged helix' DNA-binding domain"/>
    <property type="match status" value="1"/>
</dbReference>
<dbReference type="InterPro" id="IPR036388">
    <property type="entry name" value="WH-like_DNA-bd_sf"/>
</dbReference>
<dbReference type="Gene3D" id="1.10.10.10">
    <property type="entry name" value="Winged helix-like DNA-binding domain superfamily/Winged helix DNA-binding domain"/>
    <property type="match status" value="1"/>
</dbReference>
<feature type="domain" description="HTH deoR-type" evidence="4">
    <location>
        <begin position="18"/>
        <end position="73"/>
    </location>
</feature>
<evidence type="ECO:0000256" key="1">
    <source>
        <dbReference type="ARBA" id="ARBA00023015"/>
    </source>
</evidence>
<name>A0A1C5HNP4_9ACTN</name>
<dbReference type="PROSITE" id="PS52050">
    <property type="entry name" value="WYL"/>
    <property type="match status" value="1"/>
</dbReference>
<dbReference type="Pfam" id="PF25583">
    <property type="entry name" value="WCX"/>
    <property type="match status" value="1"/>
</dbReference>
<evidence type="ECO:0000256" key="2">
    <source>
        <dbReference type="ARBA" id="ARBA00023125"/>
    </source>
</evidence>
<dbReference type="InterPro" id="IPR028349">
    <property type="entry name" value="PafC-like"/>
</dbReference>
<dbReference type="AlphaFoldDB" id="A0A1C5HNP4"/>
<sequence length="331" mass="36240">MRNVRFLNLTQNEGMLETSARLLRLLSLLQQRRDWSGAELAGRLSVTTRTVRNDVDRLRQLGYQVKSTTGPAGGYRLGAGAALPPLLLDDDEAVAVAVGLRAAAAGTVTGMEDVSLRALTKLERTLPARLRPRVDALRGTTVSAAGGGPTVDADTLTTIAAAAHDHERLRFRYVGHDGQSTERDVEPHTLVYTGRRWYLLAWDTDRRDWRTFRADRVRPLPPAGPRFVPREPPGGDAAAHVLRGVRSEVWTYRARIRMQAPAAVVAERSTTTSGQVVPLDDGTCELVTGTDSLTDLATYLAKFEVPFTVLEPPELRETLRELAARYLAAAG</sequence>
<dbReference type="Proteomes" id="UP000198217">
    <property type="component" value="Chromosome I"/>
</dbReference>
<proteinExistence type="predicted"/>
<dbReference type="InterPro" id="IPR018356">
    <property type="entry name" value="Tscrpt_reg_HTH_DeoR_CS"/>
</dbReference>
<evidence type="ECO:0000313" key="5">
    <source>
        <dbReference type="EMBL" id="SCG47598.1"/>
    </source>
</evidence>
<gene>
    <name evidence="5" type="ORF">GA0070609_1949</name>
</gene>
<dbReference type="GO" id="GO:0003677">
    <property type="term" value="F:DNA binding"/>
    <property type="evidence" value="ECO:0007669"/>
    <property type="project" value="UniProtKB-KW"/>
</dbReference>
<dbReference type="InterPro" id="IPR057727">
    <property type="entry name" value="WCX_dom"/>
</dbReference>